<evidence type="ECO:0000256" key="2">
    <source>
        <dbReference type="SAM" id="SignalP"/>
    </source>
</evidence>
<evidence type="ECO:0000313" key="3">
    <source>
        <dbReference type="EMBL" id="EQC27667.1"/>
    </source>
</evidence>
<evidence type="ECO:0000256" key="1">
    <source>
        <dbReference type="SAM" id="MobiDB-lite"/>
    </source>
</evidence>
<feature type="compositionally biased region" description="Low complexity" evidence="1">
    <location>
        <begin position="126"/>
        <end position="152"/>
    </location>
</feature>
<feature type="region of interest" description="Disordered" evidence="1">
    <location>
        <begin position="123"/>
        <end position="152"/>
    </location>
</feature>
<dbReference type="Proteomes" id="UP000030762">
    <property type="component" value="Unassembled WGS sequence"/>
</dbReference>
<dbReference type="VEuPathDB" id="FungiDB:SDRG_14575"/>
<feature type="signal peptide" evidence="2">
    <location>
        <begin position="1"/>
        <end position="18"/>
    </location>
</feature>
<proteinExistence type="predicted"/>
<dbReference type="OrthoDB" id="10414784at2759"/>
<keyword evidence="2" id="KW-0732">Signal</keyword>
<evidence type="ECO:0008006" key="5">
    <source>
        <dbReference type="Google" id="ProtNLM"/>
    </source>
</evidence>
<dbReference type="EMBL" id="JH767205">
    <property type="protein sequence ID" value="EQC27667.1"/>
    <property type="molecule type" value="Genomic_DNA"/>
</dbReference>
<evidence type="ECO:0000313" key="4">
    <source>
        <dbReference type="Proteomes" id="UP000030762"/>
    </source>
</evidence>
<dbReference type="RefSeq" id="XP_008618935.1">
    <property type="nucleotide sequence ID" value="XM_008620713.1"/>
</dbReference>
<reference evidence="3 4" key="1">
    <citation type="submission" date="2012-04" db="EMBL/GenBank/DDBJ databases">
        <title>The Genome Sequence of Saprolegnia declina VS20.</title>
        <authorList>
            <consortium name="The Broad Institute Genome Sequencing Platform"/>
            <person name="Russ C."/>
            <person name="Nusbaum C."/>
            <person name="Tyler B."/>
            <person name="van West P."/>
            <person name="Dieguez-Uribeondo J."/>
            <person name="de Bruijn I."/>
            <person name="Tripathy S."/>
            <person name="Jiang R."/>
            <person name="Young S.K."/>
            <person name="Zeng Q."/>
            <person name="Gargeya S."/>
            <person name="Fitzgerald M."/>
            <person name="Haas B."/>
            <person name="Abouelleil A."/>
            <person name="Alvarado L."/>
            <person name="Arachchi H.M."/>
            <person name="Berlin A."/>
            <person name="Chapman S.B."/>
            <person name="Goldberg J."/>
            <person name="Griggs A."/>
            <person name="Gujja S."/>
            <person name="Hansen M."/>
            <person name="Howarth C."/>
            <person name="Imamovic A."/>
            <person name="Larimer J."/>
            <person name="McCowen C."/>
            <person name="Montmayeur A."/>
            <person name="Murphy C."/>
            <person name="Neiman D."/>
            <person name="Pearson M."/>
            <person name="Priest M."/>
            <person name="Roberts A."/>
            <person name="Saif S."/>
            <person name="Shea T."/>
            <person name="Sisk P."/>
            <person name="Sykes S."/>
            <person name="Wortman J."/>
            <person name="Nusbaum C."/>
            <person name="Birren B."/>
        </authorList>
    </citation>
    <scope>NUCLEOTIDE SEQUENCE [LARGE SCALE GENOMIC DNA]</scope>
    <source>
        <strain evidence="3 4">VS20</strain>
    </source>
</reference>
<sequence length="176" mass="17429">MKLLTATAAVATLALAVAETLPACSPASEAAITNSTTSENATLCAKAELKSLGTPESITNLFDSKIPSSLAKAVVANANCQGWFSEFTTLLKAAGDCAFGTISAPATAKMTLAQFLQFSNTNNTESPASTTPAATTKVSPTTAPAPATAAPTTAPSSAATLSAAAALVVVVAAQFC</sequence>
<dbReference type="GeneID" id="19955302"/>
<dbReference type="InParanoid" id="T0RDJ3"/>
<gene>
    <name evidence="3" type="ORF">SDRG_14575</name>
</gene>
<keyword evidence="4" id="KW-1185">Reference proteome</keyword>
<organism evidence="3 4">
    <name type="scientific">Saprolegnia diclina (strain VS20)</name>
    <dbReference type="NCBI Taxonomy" id="1156394"/>
    <lineage>
        <taxon>Eukaryota</taxon>
        <taxon>Sar</taxon>
        <taxon>Stramenopiles</taxon>
        <taxon>Oomycota</taxon>
        <taxon>Saprolegniomycetes</taxon>
        <taxon>Saprolegniales</taxon>
        <taxon>Saprolegniaceae</taxon>
        <taxon>Saprolegnia</taxon>
    </lineage>
</organism>
<protein>
    <recommendedName>
        <fullName evidence="5">Secreted protein</fullName>
    </recommendedName>
</protein>
<accession>T0RDJ3</accession>
<name>T0RDJ3_SAPDV</name>
<dbReference type="AlphaFoldDB" id="T0RDJ3"/>
<dbReference type="OMA" id="VANANCQ"/>
<feature type="chain" id="PRO_5004583901" description="Secreted protein" evidence="2">
    <location>
        <begin position="19"/>
        <end position="176"/>
    </location>
</feature>